<dbReference type="KEGG" id="nia:A8C56_16360"/>
<name>A0A1A9I714_9BACT</name>
<accession>A0A1A9I714</accession>
<sequence length="61" mass="6630">MTQNIGYCVKLCGQAIGSSAGPLTRLWISVAKVSAMPVKTYQPVIMHNKKTGRRPGTLKNK</sequence>
<dbReference type="Proteomes" id="UP000077667">
    <property type="component" value="Chromosome"/>
</dbReference>
<evidence type="ECO:0000313" key="1">
    <source>
        <dbReference type="EMBL" id="ANH82324.1"/>
    </source>
</evidence>
<reference evidence="1 2" key="1">
    <citation type="submission" date="2016-05" db="EMBL/GenBank/DDBJ databases">
        <title>Niabella ginsenosidivorans BS26 whole genome sequencing.</title>
        <authorList>
            <person name="Im W.T."/>
            <person name="Siddiqi M.Z."/>
        </authorList>
    </citation>
    <scope>NUCLEOTIDE SEQUENCE [LARGE SCALE GENOMIC DNA]</scope>
    <source>
        <strain evidence="1 2">BS26</strain>
    </source>
</reference>
<protein>
    <submittedName>
        <fullName evidence="1">Uncharacterized protein</fullName>
    </submittedName>
</protein>
<proteinExistence type="predicted"/>
<dbReference type="EMBL" id="CP015772">
    <property type="protein sequence ID" value="ANH82324.1"/>
    <property type="molecule type" value="Genomic_DNA"/>
</dbReference>
<evidence type="ECO:0000313" key="2">
    <source>
        <dbReference type="Proteomes" id="UP000077667"/>
    </source>
</evidence>
<dbReference type="AlphaFoldDB" id="A0A1A9I714"/>
<organism evidence="1 2">
    <name type="scientific">Niabella ginsenosidivorans</name>
    <dbReference type="NCBI Taxonomy" id="1176587"/>
    <lineage>
        <taxon>Bacteria</taxon>
        <taxon>Pseudomonadati</taxon>
        <taxon>Bacteroidota</taxon>
        <taxon>Chitinophagia</taxon>
        <taxon>Chitinophagales</taxon>
        <taxon>Chitinophagaceae</taxon>
        <taxon>Niabella</taxon>
    </lineage>
</organism>
<dbReference type="STRING" id="1176587.A8C56_16360"/>
<keyword evidence="2" id="KW-1185">Reference proteome</keyword>
<gene>
    <name evidence="1" type="ORF">A8C56_16360</name>
</gene>